<dbReference type="SMART" id="SM00421">
    <property type="entry name" value="HTH_LUXR"/>
    <property type="match status" value="1"/>
</dbReference>
<protein>
    <submittedName>
        <fullName evidence="9">Response regulator transcription factor</fullName>
    </submittedName>
</protein>
<evidence type="ECO:0000256" key="2">
    <source>
        <dbReference type="ARBA" id="ARBA00023012"/>
    </source>
</evidence>
<keyword evidence="2" id="KW-0902">Two-component regulatory system</keyword>
<evidence type="ECO:0000256" key="6">
    <source>
        <dbReference type="PROSITE-ProRule" id="PRU00169"/>
    </source>
</evidence>
<gene>
    <name evidence="9" type="ORF">G3446_14260</name>
</gene>
<evidence type="ECO:0000259" key="7">
    <source>
        <dbReference type="PROSITE" id="PS50043"/>
    </source>
</evidence>
<dbReference type="RefSeq" id="WP_164453501.1">
    <property type="nucleotide sequence ID" value="NZ_JAAIJQ010000040.1"/>
</dbReference>
<keyword evidence="1 6" id="KW-0597">Phosphoprotein</keyword>
<dbReference type="InterPro" id="IPR036388">
    <property type="entry name" value="WH-like_DNA-bd_sf"/>
</dbReference>
<evidence type="ECO:0000256" key="3">
    <source>
        <dbReference type="ARBA" id="ARBA00023015"/>
    </source>
</evidence>
<evidence type="ECO:0000259" key="8">
    <source>
        <dbReference type="PROSITE" id="PS50110"/>
    </source>
</evidence>
<reference evidence="9 10" key="1">
    <citation type="submission" date="2020-02" db="EMBL/GenBank/DDBJ databases">
        <title>Genome sequences of Thiorhodococcus mannitoliphagus and Thiorhodococcus minor, purple sulfur photosynthetic bacteria in the gammaproteobacterial family, Chromatiaceae.</title>
        <authorList>
            <person name="Aviles F.A."/>
            <person name="Meyer T.E."/>
            <person name="Kyndt J.A."/>
        </authorList>
    </citation>
    <scope>NUCLEOTIDE SEQUENCE [LARGE SCALE GENOMIC DNA]</scope>
    <source>
        <strain evidence="9 10">DSM 11518</strain>
    </source>
</reference>
<evidence type="ECO:0000256" key="1">
    <source>
        <dbReference type="ARBA" id="ARBA00022553"/>
    </source>
</evidence>
<dbReference type="InterPro" id="IPR011006">
    <property type="entry name" value="CheY-like_superfamily"/>
</dbReference>
<dbReference type="Proteomes" id="UP000483379">
    <property type="component" value="Unassembled WGS sequence"/>
</dbReference>
<dbReference type="PROSITE" id="PS00622">
    <property type="entry name" value="HTH_LUXR_1"/>
    <property type="match status" value="1"/>
</dbReference>
<dbReference type="PANTHER" id="PTHR44688:SF16">
    <property type="entry name" value="DNA-BINDING TRANSCRIPTIONAL ACTIVATOR DEVR_DOSR"/>
    <property type="match status" value="1"/>
</dbReference>
<keyword evidence="3" id="KW-0805">Transcription regulation</keyword>
<keyword evidence="10" id="KW-1185">Reference proteome</keyword>
<evidence type="ECO:0000256" key="5">
    <source>
        <dbReference type="ARBA" id="ARBA00023163"/>
    </source>
</evidence>
<accession>A0A6M0JZV2</accession>
<dbReference type="SUPFAM" id="SSF46894">
    <property type="entry name" value="C-terminal effector domain of the bipartite response regulators"/>
    <property type="match status" value="1"/>
</dbReference>
<evidence type="ECO:0000313" key="10">
    <source>
        <dbReference type="Proteomes" id="UP000483379"/>
    </source>
</evidence>
<name>A0A6M0JZV2_9GAMM</name>
<dbReference type="InterPro" id="IPR000792">
    <property type="entry name" value="Tscrpt_reg_LuxR_C"/>
</dbReference>
<dbReference type="InterPro" id="IPR001789">
    <property type="entry name" value="Sig_transdc_resp-reg_receiver"/>
</dbReference>
<dbReference type="EMBL" id="JAAIJQ010000040">
    <property type="protein sequence ID" value="NEV63036.1"/>
    <property type="molecule type" value="Genomic_DNA"/>
</dbReference>
<dbReference type="SUPFAM" id="SSF52172">
    <property type="entry name" value="CheY-like"/>
    <property type="match status" value="1"/>
</dbReference>
<dbReference type="InterPro" id="IPR016032">
    <property type="entry name" value="Sig_transdc_resp-reg_C-effctor"/>
</dbReference>
<dbReference type="Pfam" id="PF00196">
    <property type="entry name" value="GerE"/>
    <property type="match status" value="1"/>
</dbReference>
<keyword evidence="5" id="KW-0804">Transcription</keyword>
<dbReference type="Pfam" id="PF00072">
    <property type="entry name" value="Response_reg"/>
    <property type="match status" value="1"/>
</dbReference>
<organism evidence="9 10">
    <name type="scientific">Thiorhodococcus minor</name>
    <dbReference type="NCBI Taxonomy" id="57489"/>
    <lineage>
        <taxon>Bacteria</taxon>
        <taxon>Pseudomonadati</taxon>
        <taxon>Pseudomonadota</taxon>
        <taxon>Gammaproteobacteria</taxon>
        <taxon>Chromatiales</taxon>
        <taxon>Chromatiaceae</taxon>
        <taxon>Thiorhodococcus</taxon>
    </lineage>
</organism>
<dbReference type="PROSITE" id="PS50110">
    <property type="entry name" value="RESPONSE_REGULATORY"/>
    <property type="match status" value="1"/>
</dbReference>
<dbReference type="Gene3D" id="3.40.50.2300">
    <property type="match status" value="1"/>
</dbReference>
<dbReference type="GO" id="GO:0000160">
    <property type="term" value="P:phosphorelay signal transduction system"/>
    <property type="evidence" value="ECO:0007669"/>
    <property type="project" value="UniProtKB-KW"/>
</dbReference>
<proteinExistence type="predicted"/>
<feature type="modified residue" description="4-aspartylphosphate" evidence="6">
    <location>
        <position position="57"/>
    </location>
</feature>
<dbReference type="GO" id="GO:0003677">
    <property type="term" value="F:DNA binding"/>
    <property type="evidence" value="ECO:0007669"/>
    <property type="project" value="UniProtKB-KW"/>
</dbReference>
<dbReference type="PROSITE" id="PS50043">
    <property type="entry name" value="HTH_LUXR_2"/>
    <property type="match status" value="1"/>
</dbReference>
<dbReference type="CDD" id="cd06170">
    <property type="entry name" value="LuxR_C_like"/>
    <property type="match status" value="1"/>
</dbReference>
<sequence length="204" mass="22262">MSAAPIAYVVDDEPDVRQSLALLLRSVAIDVEAYASARDFLASFGGAKGRPAVLLLDVRMSEMSGMTLLECLRVEHPWLPVIMITGHGDIDMAVKAMKLGAKDFVTKPFKGQDMLDRVQEALRDSPSREDAAVAPQTKGPDARLDTLTAREREVFDRLVAGDANKTIAYDLGISIRTVESHRANIMGKLNAKSLVDLVLVSLER</sequence>
<dbReference type="PANTHER" id="PTHR44688">
    <property type="entry name" value="DNA-BINDING TRANSCRIPTIONAL ACTIVATOR DEVR_DOSR"/>
    <property type="match status" value="1"/>
</dbReference>
<feature type="domain" description="HTH luxR-type" evidence="7">
    <location>
        <begin position="140"/>
        <end position="204"/>
    </location>
</feature>
<dbReference type="GO" id="GO:0006355">
    <property type="term" value="P:regulation of DNA-templated transcription"/>
    <property type="evidence" value="ECO:0007669"/>
    <property type="project" value="InterPro"/>
</dbReference>
<dbReference type="Gene3D" id="1.10.10.10">
    <property type="entry name" value="Winged helix-like DNA-binding domain superfamily/Winged helix DNA-binding domain"/>
    <property type="match status" value="1"/>
</dbReference>
<evidence type="ECO:0000256" key="4">
    <source>
        <dbReference type="ARBA" id="ARBA00023125"/>
    </source>
</evidence>
<dbReference type="AlphaFoldDB" id="A0A6M0JZV2"/>
<feature type="domain" description="Response regulatory" evidence="8">
    <location>
        <begin position="6"/>
        <end position="122"/>
    </location>
</feature>
<dbReference type="SMART" id="SM00448">
    <property type="entry name" value="REC"/>
    <property type="match status" value="1"/>
</dbReference>
<evidence type="ECO:0000313" key="9">
    <source>
        <dbReference type="EMBL" id="NEV63036.1"/>
    </source>
</evidence>
<comment type="caution">
    <text evidence="9">The sequence shown here is derived from an EMBL/GenBank/DDBJ whole genome shotgun (WGS) entry which is preliminary data.</text>
</comment>
<dbReference type="PRINTS" id="PR00038">
    <property type="entry name" value="HTHLUXR"/>
</dbReference>
<keyword evidence="4" id="KW-0238">DNA-binding</keyword>
<dbReference type="FunFam" id="3.40.50.2300:FF:000018">
    <property type="entry name" value="DNA-binding transcriptional regulator NtrC"/>
    <property type="match status" value="1"/>
</dbReference>